<keyword evidence="5 21" id="KW-0812">Transmembrane</keyword>
<dbReference type="PANTHER" id="PTHR45627">
    <property type="entry name" value="ADENYLATE CYCLASE TYPE 1"/>
    <property type="match status" value="1"/>
</dbReference>
<evidence type="ECO:0000259" key="22">
    <source>
        <dbReference type="PROSITE" id="PS50125"/>
    </source>
</evidence>
<feature type="transmembrane region" description="Helical" evidence="21">
    <location>
        <begin position="656"/>
        <end position="677"/>
    </location>
</feature>
<dbReference type="Gene3D" id="3.30.70.1230">
    <property type="entry name" value="Nucleotide cyclase"/>
    <property type="match status" value="2"/>
</dbReference>
<comment type="function">
    <text evidence="16">Catalyzes the formation of the signaling molecule cAMP in response to G-protein signaling.</text>
</comment>
<dbReference type="Proteomes" id="UP001374579">
    <property type="component" value="Unassembled WGS sequence"/>
</dbReference>
<evidence type="ECO:0000256" key="8">
    <source>
        <dbReference type="ARBA" id="ARBA00022741"/>
    </source>
</evidence>
<feature type="transmembrane region" description="Helical" evidence="21">
    <location>
        <begin position="181"/>
        <end position="200"/>
    </location>
</feature>
<dbReference type="GO" id="GO:0046872">
    <property type="term" value="F:metal ion binding"/>
    <property type="evidence" value="ECO:0007669"/>
    <property type="project" value="UniProtKB-KW"/>
</dbReference>
<keyword evidence="14" id="KW-0325">Glycoprotein</keyword>
<feature type="transmembrane region" description="Helical" evidence="21">
    <location>
        <begin position="262"/>
        <end position="280"/>
    </location>
</feature>
<feature type="binding site" evidence="18">
    <location>
        <position position="387"/>
    </location>
    <ligand>
        <name>Mg(2+)</name>
        <dbReference type="ChEBI" id="CHEBI:18420"/>
        <label>2</label>
        <note>catalytic</note>
    </ligand>
</feature>
<evidence type="ECO:0000256" key="15">
    <source>
        <dbReference type="ARBA" id="ARBA00023239"/>
    </source>
</evidence>
<feature type="domain" description="Guanylate cyclase" evidence="22">
    <location>
        <begin position="381"/>
        <end position="508"/>
    </location>
</feature>
<feature type="binding site" evidence="18">
    <location>
        <position position="430"/>
    </location>
    <ligand>
        <name>Mg(2+)</name>
        <dbReference type="ChEBI" id="CHEBI:18420"/>
        <label>1</label>
        <note>catalytic</note>
    </ligand>
</feature>
<evidence type="ECO:0000256" key="16">
    <source>
        <dbReference type="PIRNR" id="PIRNR039050"/>
    </source>
</evidence>
<feature type="binding site" evidence="17">
    <location>
        <position position="474"/>
    </location>
    <ligand>
        <name>ATP</name>
        <dbReference type="ChEBI" id="CHEBI:30616"/>
    </ligand>
</feature>
<feature type="transmembrane region" description="Helical" evidence="21">
    <location>
        <begin position="237"/>
        <end position="255"/>
    </location>
</feature>
<evidence type="ECO:0000256" key="4">
    <source>
        <dbReference type="ARBA" id="ARBA00012201"/>
    </source>
</evidence>
<feature type="binding site" evidence="17">
    <location>
        <position position="1008"/>
    </location>
    <ligand>
        <name>ATP</name>
        <dbReference type="ChEBI" id="CHEBI:30616"/>
    </ligand>
</feature>
<evidence type="ECO:0000256" key="2">
    <source>
        <dbReference type="ARBA" id="ARBA00001936"/>
    </source>
</evidence>
<dbReference type="InterPro" id="IPR001054">
    <property type="entry name" value="A/G_cyclase"/>
</dbReference>
<evidence type="ECO:0000256" key="6">
    <source>
        <dbReference type="ARBA" id="ARBA00022723"/>
    </source>
</evidence>
<feature type="transmembrane region" description="Helical" evidence="21">
    <location>
        <begin position="723"/>
        <end position="745"/>
    </location>
</feature>
<dbReference type="InterPro" id="IPR029787">
    <property type="entry name" value="Nucleotide_cyclase"/>
</dbReference>
<feature type="transmembrane region" description="Helical" evidence="21">
    <location>
        <begin position="292"/>
        <end position="310"/>
    </location>
</feature>
<feature type="transmembrane region" description="Helical" evidence="21">
    <location>
        <begin position="824"/>
        <end position="846"/>
    </location>
</feature>
<evidence type="ECO:0000256" key="9">
    <source>
        <dbReference type="ARBA" id="ARBA00022840"/>
    </source>
</evidence>
<keyword evidence="18" id="KW-0464">Manganese</keyword>
<dbReference type="FunFam" id="3.30.70.1230:FF:000002">
    <property type="entry name" value="Adenylate cyclase"/>
    <property type="match status" value="1"/>
</dbReference>
<dbReference type="FunFam" id="3.30.70.1230:FF:000001">
    <property type="entry name" value="Adenylate cyclase"/>
    <property type="match status" value="1"/>
</dbReference>
<feature type="binding site" evidence="18">
    <location>
        <position position="430"/>
    </location>
    <ligand>
        <name>Mg(2+)</name>
        <dbReference type="ChEBI" id="CHEBI:18420"/>
        <label>2</label>
        <note>catalytic</note>
    </ligand>
</feature>
<evidence type="ECO:0000256" key="21">
    <source>
        <dbReference type="SAM" id="Phobius"/>
    </source>
</evidence>
<keyword evidence="8 16" id="KW-0547">Nucleotide-binding</keyword>
<feature type="compositionally biased region" description="Low complexity" evidence="20">
    <location>
        <begin position="37"/>
        <end position="52"/>
    </location>
</feature>
<dbReference type="GO" id="GO:0006171">
    <property type="term" value="P:cAMP biosynthetic process"/>
    <property type="evidence" value="ECO:0007669"/>
    <property type="project" value="UniProtKB-KW"/>
</dbReference>
<dbReference type="GO" id="GO:0004016">
    <property type="term" value="F:adenylate cyclase activity"/>
    <property type="evidence" value="ECO:0007669"/>
    <property type="project" value="UniProtKB-EC"/>
</dbReference>
<evidence type="ECO:0000256" key="10">
    <source>
        <dbReference type="ARBA" id="ARBA00022842"/>
    </source>
</evidence>
<feature type="binding site" evidence="17">
    <location>
        <begin position="428"/>
        <end position="430"/>
    </location>
    <ligand>
        <name>ATP</name>
        <dbReference type="ChEBI" id="CHEBI:30616"/>
    </ligand>
</feature>
<reference evidence="23 24" key="1">
    <citation type="submission" date="2024-02" db="EMBL/GenBank/DDBJ databases">
        <title>Chromosome-scale genome assembly of the rough periwinkle Littorina saxatilis.</title>
        <authorList>
            <person name="De Jode A."/>
            <person name="Faria R."/>
            <person name="Formenti G."/>
            <person name="Sims Y."/>
            <person name="Smith T.P."/>
            <person name="Tracey A."/>
            <person name="Wood J.M.D."/>
            <person name="Zagrodzka Z.B."/>
            <person name="Johannesson K."/>
            <person name="Butlin R.K."/>
            <person name="Leder E.H."/>
        </authorList>
    </citation>
    <scope>NUCLEOTIDE SEQUENCE [LARGE SCALE GENOMIC DNA]</scope>
    <source>
        <strain evidence="23">Snail1</strain>
        <tissue evidence="23">Muscle</tissue>
    </source>
</reference>
<dbReference type="PROSITE" id="PS50125">
    <property type="entry name" value="GUANYLATE_CYCLASE_2"/>
    <property type="match status" value="2"/>
</dbReference>
<keyword evidence="12 16" id="KW-0115">cAMP biosynthesis</keyword>
<feature type="binding site" evidence="17">
    <location>
        <begin position="386"/>
        <end position="391"/>
    </location>
    <ligand>
        <name>ATP</name>
        <dbReference type="ChEBI" id="CHEBI:30616"/>
    </ligand>
</feature>
<keyword evidence="9 16" id="KW-0067">ATP-binding</keyword>
<feature type="binding site" evidence="18">
    <location>
        <position position="386"/>
    </location>
    <ligand>
        <name>Mg(2+)</name>
        <dbReference type="ChEBI" id="CHEBI:18420"/>
        <label>2</label>
        <note>catalytic</note>
    </ligand>
</feature>
<keyword evidence="15 16" id="KW-0456">Lyase</keyword>
<dbReference type="InterPro" id="IPR009398">
    <property type="entry name" value="Adcy_conserved_dom"/>
</dbReference>
<comment type="cofactor">
    <cofactor evidence="2">
        <name>Mn(2+)</name>
        <dbReference type="ChEBI" id="CHEBI:29035"/>
    </cofactor>
</comment>
<keyword evidence="7" id="KW-0677">Repeat</keyword>
<dbReference type="SMART" id="SM00044">
    <property type="entry name" value="CYCc"/>
    <property type="match status" value="2"/>
</dbReference>
<dbReference type="PIRSF" id="PIRSF039050">
    <property type="entry name" value="Ade_cyc"/>
    <property type="match status" value="1"/>
</dbReference>
<dbReference type="InterPro" id="IPR032628">
    <property type="entry name" value="AC_N"/>
</dbReference>
<evidence type="ECO:0000256" key="17">
    <source>
        <dbReference type="PIRSR" id="PIRSR039050-50"/>
    </source>
</evidence>
<feature type="transmembrane region" description="Helical" evidence="21">
    <location>
        <begin position="212"/>
        <end position="231"/>
    </location>
</feature>
<feature type="domain" description="Guanylate cyclase" evidence="22">
    <location>
        <begin position="956"/>
        <end position="1094"/>
    </location>
</feature>
<feature type="transmembrane region" description="Helical" evidence="21">
    <location>
        <begin position="866"/>
        <end position="886"/>
    </location>
</feature>
<sequence length="1143" mass="128057">MLINPQSKDGTDTDSDQLPHVDVNNHNRGSPAILQLGGSTPTTPTTNGGPTPASHTGFKSGKVLPSPLAADAHSATQMGVRKGAWERAQEQFEAQEEKAKQQSTIDSLDINYTAGGQCCNMQKVSAVFTTKQFSNPKLESLYQRYFFKLNQTSMTVLIAIVIVCCLIHLIFYYLGGCTFPVTGTILGIVMLLLICLEVVCNRSPINERQLVWVCYVVLALMLVTILLVTTDSRPHDAFLGVWCTIFFVYLSYAFLPIRMRLAVVSGVVLSLAQVTCAAIMNHQHSYLPKQIVANIFIFVCVNVAGVFTHYPTEVAQRQAFLETRRCIEARLTTQRENQQQERLLLSVLPRHVAMEMKADIAGNAKDSMFHKIYIQRHENVSILFADICGFTLLSSQCTAQELVQLLNELFARFDNLAAENHCLRIKILGDCYYCVSGLPEPRADHAHCCVEMGLDMIDAIALVRDVTSTNVNMRVGIHTGRVHCGVLGLRKWQFDVWSNDVTLANTMEAGGVPGRVHITEESLKCLNGDYEVEPGYGGERNSYLRAHNIKTYLIKSDVKLHNVVKTVEPGPRRSSTGEDKMARKMGFKGMGIHNKLGFGDDLENKDPDEEVNEYLGRAIDARSIDRQRSEHVKGFFLTFRKPELEQKYCKVRDTMITSHLACVNLMMLGIFVVQLVIIPRGIIMAGVFPVSFFVTFSLFLLALSESCPCTPKGVRMLAMMVAVYRWMNHAVATLSVLALFSASFFPLLPLDTTLVKDCVVKKYGLSEFNISVLQQEGFSRNNETTPCTQDTQDTFFVEYCLMCVLLSMVASTVFLHTSSMVKMVLLLAITLTVTLLTQITYLPLLANRDLLLLTDNGLNEDSVKTIMSLRVESIVVLLLFMLVLFIHSQQVESTARLDFLWKVQATEEMEEMEHLRAYNLRLLSNILPLHVAEFFLKHNLSGDMQANYYQDMDNAAIMFSSITNFSEFYVELEANNEGVECLRLLNEIIADFDELLCEDRFKCIEKIKTIGQTYMAASGLTPETNFSNMKHVTAMADYACCMKTALKNVNEHSFNNFRLRIGINVGPVVAGVIGVRKPHYDIWGNSVNVASRMDSTGLPDKIQVSEETFKILNQRGYKLTKRGEVNVKGKGTMVTYFLDAQGF</sequence>
<dbReference type="SUPFAM" id="SSF55073">
    <property type="entry name" value="Nucleotide cyclase"/>
    <property type="match status" value="2"/>
</dbReference>
<dbReference type="Pfam" id="PF00211">
    <property type="entry name" value="Guanylate_cyc"/>
    <property type="match status" value="2"/>
</dbReference>
<dbReference type="CDD" id="cd07302">
    <property type="entry name" value="CHD"/>
    <property type="match status" value="2"/>
</dbReference>
<feature type="binding site" evidence="17">
    <location>
        <begin position="1081"/>
        <end position="1083"/>
    </location>
    <ligand>
        <name>ATP</name>
        <dbReference type="ChEBI" id="CHEBI:30616"/>
    </ligand>
</feature>
<dbReference type="PANTHER" id="PTHR45627:SF16">
    <property type="entry name" value="ADENYLATE CYCLASE"/>
    <property type="match status" value="1"/>
</dbReference>
<comment type="similarity">
    <text evidence="16 19">Belongs to the adenylyl cyclase class-4/guanylyl cyclase family.</text>
</comment>
<comment type="catalytic activity">
    <reaction evidence="1 16">
        <text>ATP = 3',5'-cyclic AMP + diphosphate</text>
        <dbReference type="Rhea" id="RHEA:15389"/>
        <dbReference type="ChEBI" id="CHEBI:30616"/>
        <dbReference type="ChEBI" id="CHEBI:33019"/>
        <dbReference type="ChEBI" id="CHEBI:58165"/>
        <dbReference type="EC" id="4.6.1.1"/>
    </reaction>
</comment>
<feature type="transmembrane region" description="Helical" evidence="21">
    <location>
        <begin position="154"/>
        <end position="175"/>
    </location>
</feature>
<dbReference type="Pfam" id="PF06327">
    <property type="entry name" value="Adcy_cons_dom"/>
    <property type="match status" value="1"/>
</dbReference>
<evidence type="ECO:0000256" key="13">
    <source>
        <dbReference type="ARBA" id="ARBA00023136"/>
    </source>
</evidence>
<name>A0AAN9BT13_9CAEN</name>
<feature type="binding site" evidence="18">
    <location>
        <position position="386"/>
    </location>
    <ligand>
        <name>Mg(2+)</name>
        <dbReference type="ChEBI" id="CHEBI:18420"/>
        <label>1</label>
        <note>catalytic</note>
    </ligand>
</feature>
<evidence type="ECO:0000256" key="12">
    <source>
        <dbReference type="ARBA" id="ARBA00022998"/>
    </source>
</evidence>
<dbReference type="GO" id="GO:0035556">
    <property type="term" value="P:intracellular signal transduction"/>
    <property type="evidence" value="ECO:0007669"/>
    <property type="project" value="InterPro"/>
</dbReference>
<dbReference type="InterPro" id="IPR030672">
    <property type="entry name" value="Adcy"/>
</dbReference>
<keyword evidence="13 16" id="KW-0472">Membrane</keyword>
<comment type="subcellular location">
    <subcellularLocation>
        <location evidence="3">Membrane</location>
        <topology evidence="3">Multi-pass membrane protein</topology>
    </subcellularLocation>
</comment>
<dbReference type="PROSITE" id="PS00452">
    <property type="entry name" value="GUANYLATE_CYCLASE_1"/>
    <property type="match status" value="2"/>
</dbReference>
<evidence type="ECO:0000256" key="18">
    <source>
        <dbReference type="PIRSR" id="PIRSR039050-51"/>
    </source>
</evidence>
<evidence type="ECO:0000256" key="1">
    <source>
        <dbReference type="ARBA" id="ARBA00001593"/>
    </source>
</evidence>
<organism evidence="23 24">
    <name type="scientific">Littorina saxatilis</name>
    <dbReference type="NCBI Taxonomy" id="31220"/>
    <lineage>
        <taxon>Eukaryota</taxon>
        <taxon>Metazoa</taxon>
        <taxon>Spiralia</taxon>
        <taxon>Lophotrochozoa</taxon>
        <taxon>Mollusca</taxon>
        <taxon>Gastropoda</taxon>
        <taxon>Caenogastropoda</taxon>
        <taxon>Littorinimorpha</taxon>
        <taxon>Littorinoidea</taxon>
        <taxon>Littorinidae</taxon>
        <taxon>Littorina</taxon>
    </lineage>
</organism>
<keyword evidence="24" id="KW-1185">Reference proteome</keyword>
<evidence type="ECO:0000256" key="14">
    <source>
        <dbReference type="ARBA" id="ARBA00023180"/>
    </source>
</evidence>
<evidence type="ECO:0000256" key="20">
    <source>
        <dbReference type="SAM" id="MobiDB-lite"/>
    </source>
</evidence>
<keyword evidence="10 16" id="KW-0460">Magnesium</keyword>
<dbReference type="EC" id="4.6.1.1" evidence="4 16"/>
<evidence type="ECO:0000313" key="23">
    <source>
        <dbReference type="EMBL" id="KAK7110655.1"/>
    </source>
</evidence>
<dbReference type="Pfam" id="PF16214">
    <property type="entry name" value="AC_N"/>
    <property type="match status" value="1"/>
</dbReference>
<dbReference type="GO" id="GO:0005886">
    <property type="term" value="C:plasma membrane"/>
    <property type="evidence" value="ECO:0007669"/>
    <property type="project" value="InterPro"/>
</dbReference>
<dbReference type="GO" id="GO:0007189">
    <property type="term" value="P:adenylate cyclase-activating G protein-coupled receptor signaling pathway"/>
    <property type="evidence" value="ECO:0007669"/>
    <property type="project" value="TreeGrafter"/>
</dbReference>
<keyword evidence="6 16" id="KW-0479">Metal-binding</keyword>
<dbReference type="GO" id="GO:0005524">
    <property type="term" value="F:ATP binding"/>
    <property type="evidence" value="ECO:0007669"/>
    <property type="project" value="UniProtKB-UniRule"/>
</dbReference>
<evidence type="ECO:0000256" key="11">
    <source>
        <dbReference type="ARBA" id="ARBA00022989"/>
    </source>
</evidence>
<protein>
    <recommendedName>
        <fullName evidence="4 16">adenylate cyclase</fullName>
        <ecNumber evidence="4 16">4.6.1.1</ecNumber>
    </recommendedName>
</protein>
<dbReference type="EMBL" id="JBAMIC010000003">
    <property type="protein sequence ID" value="KAK7110655.1"/>
    <property type="molecule type" value="Genomic_DNA"/>
</dbReference>
<feature type="transmembrane region" description="Helical" evidence="21">
    <location>
        <begin position="683"/>
        <end position="703"/>
    </location>
</feature>
<evidence type="ECO:0000313" key="24">
    <source>
        <dbReference type="Proteomes" id="UP001374579"/>
    </source>
</evidence>
<evidence type="ECO:0000256" key="5">
    <source>
        <dbReference type="ARBA" id="ARBA00022692"/>
    </source>
</evidence>
<dbReference type="AlphaFoldDB" id="A0AAN9BT13"/>
<comment type="cofactor">
    <cofactor evidence="18">
        <name>Mg(2+)</name>
        <dbReference type="ChEBI" id="CHEBI:18420"/>
    </cofactor>
    <cofactor evidence="18">
        <name>Mn(2+)</name>
        <dbReference type="ChEBI" id="CHEBI:29035"/>
    </cofactor>
    <text evidence="18">Binds 2 magnesium ions per subunit. Is also active with manganese (in vitro).</text>
</comment>
<accession>A0AAN9BT13</accession>
<gene>
    <name evidence="23" type="ORF">V1264_014494</name>
</gene>
<feature type="transmembrane region" description="Helical" evidence="21">
    <location>
        <begin position="796"/>
        <end position="817"/>
    </location>
</feature>
<feature type="region of interest" description="Disordered" evidence="20">
    <location>
        <begin position="1"/>
        <end position="56"/>
    </location>
</feature>
<evidence type="ECO:0000256" key="19">
    <source>
        <dbReference type="RuleBase" id="RU000405"/>
    </source>
</evidence>
<feature type="binding site" evidence="17">
    <location>
        <begin position="1088"/>
        <end position="1092"/>
    </location>
    <ligand>
        <name>ATP</name>
        <dbReference type="ChEBI" id="CHEBI:30616"/>
    </ligand>
</feature>
<evidence type="ECO:0000256" key="7">
    <source>
        <dbReference type="ARBA" id="ARBA00022737"/>
    </source>
</evidence>
<feature type="binding site" evidence="17">
    <location>
        <position position="1128"/>
    </location>
    <ligand>
        <name>ATP</name>
        <dbReference type="ChEBI" id="CHEBI:30616"/>
    </ligand>
</feature>
<keyword evidence="11 21" id="KW-1133">Transmembrane helix</keyword>
<dbReference type="InterPro" id="IPR018297">
    <property type="entry name" value="A/G_cyclase_CS"/>
</dbReference>
<evidence type="ECO:0000256" key="3">
    <source>
        <dbReference type="ARBA" id="ARBA00004141"/>
    </source>
</evidence>
<proteinExistence type="inferred from homology"/>
<comment type="caution">
    <text evidence="23">The sequence shown here is derived from an EMBL/GenBank/DDBJ whole genome shotgun (WGS) entry which is preliminary data.</text>
</comment>